<keyword evidence="4" id="KW-0732">Signal</keyword>
<gene>
    <name evidence="6" type="ORF">JCM14722_20730</name>
</gene>
<keyword evidence="7" id="KW-1185">Reference proteome</keyword>
<dbReference type="PANTHER" id="PTHR43246">
    <property type="entry name" value="PEPTIDYL-PROLYL CIS-TRANS ISOMERASE CYP38, CHLOROPLASTIC"/>
    <property type="match status" value="1"/>
</dbReference>
<sequence length="225" mass="24505">MKYAHTLLLAAALLCGLFLAAPATEASAAGPNPVVIMETSMGRIIVMLSPKDAPKTVENFLKYVDAGFYDKTVFHRVIKQKVRPGSITKAKSKNDSMNIVQGGGFNLQMMKKTPLYPPLVNEAAIGLLNTKGTIAMARTDAPDSATSEFFFNMEDNPVLDRKQTFSKVGVGNFNANTQAGYCAFGKVIRGMDVIEKIHGIRTISRGRMDDVPVDTVILKKAYRAK</sequence>
<feature type="domain" description="PPIase cyclophilin-type" evidence="5">
    <location>
        <begin position="34"/>
        <end position="223"/>
    </location>
</feature>
<dbReference type="InterPro" id="IPR029000">
    <property type="entry name" value="Cyclophilin-like_dom_sf"/>
</dbReference>
<dbReference type="GO" id="GO:0016853">
    <property type="term" value="F:isomerase activity"/>
    <property type="evidence" value="ECO:0007669"/>
    <property type="project" value="UniProtKB-KW"/>
</dbReference>
<protein>
    <recommendedName>
        <fullName evidence="1">peptidylprolyl isomerase</fullName>
        <ecNumber evidence="1">5.2.1.8</ecNumber>
    </recommendedName>
</protein>
<dbReference type="Gene3D" id="2.40.100.10">
    <property type="entry name" value="Cyclophilin-like"/>
    <property type="match status" value="1"/>
</dbReference>
<evidence type="ECO:0000256" key="2">
    <source>
        <dbReference type="ARBA" id="ARBA00023110"/>
    </source>
</evidence>
<dbReference type="InterPro" id="IPR044665">
    <property type="entry name" value="E_coli_cyclophilin_A-like"/>
</dbReference>
<evidence type="ECO:0000256" key="1">
    <source>
        <dbReference type="ARBA" id="ARBA00013194"/>
    </source>
</evidence>
<dbReference type="EMBL" id="AP026708">
    <property type="protein sequence ID" value="BDQ34531.1"/>
    <property type="molecule type" value="Genomic_DNA"/>
</dbReference>
<organism evidence="6 7">
    <name type="scientific">Pseudodesulfovibrio portus</name>
    <dbReference type="NCBI Taxonomy" id="231439"/>
    <lineage>
        <taxon>Bacteria</taxon>
        <taxon>Pseudomonadati</taxon>
        <taxon>Thermodesulfobacteriota</taxon>
        <taxon>Desulfovibrionia</taxon>
        <taxon>Desulfovibrionales</taxon>
        <taxon>Desulfovibrionaceae</taxon>
    </lineage>
</organism>
<evidence type="ECO:0000259" key="5">
    <source>
        <dbReference type="PROSITE" id="PS50072"/>
    </source>
</evidence>
<dbReference type="PROSITE" id="PS50072">
    <property type="entry name" value="CSA_PPIASE_2"/>
    <property type="match status" value="1"/>
</dbReference>
<feature type="signal peptide" evidence="4">
    <location>
        <begin position="1"/>
        <end position="28"/>
    </location>
</feature>
<evidence type="ECO:0000313" key="6">
    <source>
        <dbReference type="EMBL" id="BDQ34531.1"/>
    </source>
</evidence>
<dbReference type="InterPro" id="IPR002130">
    <property type="entry name" value="Cyclophilin-type_PPIase_dom"/>
</dbReference>
<dbReference type="Pfam" id="PF00160">
    <property type="entry name" value="Pro_isomerase"/>
    <property type="match status" value="1"/>
</dbReference>
<evidence type="ECO:0000313" key="7">
    <source>
        <dbReference type="Proteomes" id="UP001061361"/>
    </source>
</evidence>
<keyword evidence="2" id="KW-0697">Rotamase</keyword>
<dbReference type="EC" id="5.2.1.8" evidence="1"/>
<evidence type="ECO:0000256" key="4">
    <source>
        <dbReference type="SAM" id="SignalP"/>
    </source>
</evidence>
<proteinExistence type="predicted"/>
<name>A0ABM8ASX5_9BACT</name>
<keyword evidence="3 6" id="KW-0413">Isomerase</keyword>
<dbReference type="SUPFAM" id="SSF50891">
    <property type="entry name" value="Cyclophilin-like"/>
    <property type="match status" value="1"/>
</dbReference>
<feature type="chain" id="PRO_5045193494" description="peptidylprolyl isomerase" evidence="4">
    <location>
        <begin position="29"/>
        <end position="225"/>
    </location>
</feature>
<dbReference type="Proteomes" id="UP001061361">
    <property type="component" value="Chromosome"/>
</dbReference>
<dbReference type="RefSeq" id="WP_264981432.1">
    <property type="nucleotide sequence ID" value="NZ_AP026708.1"/>
</dbReference>
<accession>A0ABM8ASX5</accession>
<reference evidence="6" key="1">
    <citation type="submission" date="2022-08" db="EMBL/GenBank/DDBJ databases">
        <title>Genome Sequence of the sulphate-reducing bacterium, Pseudodesulfovibrio portus JCM14722.</title>
        <authorList>
            <person name="Kondo R."/>
            <person name="Kataoka T."/>
        </authorList>
    </citation>
    <scope>NUCLEOTIDE SEQUENCE</scope>
    <source>
        <strain evidence="6">JCM 14722</strain>
    </source>
</reference>
<evidence type="ECO:0000256" key="3">
    <source>
        <dbReference type="ARBA" id="ARBA00023235"/>
    </source>
</evidence>